<feature type="compositionally biased region" description="Low complexity" evidence="2">
    <location>
        <begin position="1316"/>
        <end position="1326"/>
    </location>
</feature>
<feature type="region of interest" description="Disordered" evidence="2">
    <location>
        <begin position="61"/>
        <end position="85"/>
    </location>
</feature>
<feature type="transmembrane region" description="Helical" evidence="3">
    <location>
        <begin position="6505"/>
        <end position="6524"/>
    </location>
</feature>
<dbReference type="KEGG" id="bbes:BESB_019000"/>
<keyword evidence="1" id="KW-0175">Coiled coil</keyword>
<dbReference type="STRING" id="94643.A0A2A9M1W6"/>
<keyword evidence="4" id="KW-0732">Signal</keyword>
<evidence type="ECO:0008006" key="9">
    <source>
        <dbReference type="Google" id="ProtNLM"/>
    </source>
</evidence>
<feature type="transmembrane region" description="Helical" evidence="3">
    <location>
        <begin position="6530"/>
        <end position="6550"/>
    </location>
</feature>
<accession>A0A2A9M1W6</accession>
<name>A0A2A9M1W6_BESBE</name>
<feature type="domain" description="Tyrosine-protein kinase ephrin type A/B receptor-like" evidence="5">
    <location>
        <begin position="5627"/>
        <end position="5665"/>
    </location>
</feature>
<feature type="compositionally biased region" description="Polar residues" evidence="2">
    <location>
        <begin position="2837"/>
        <end position="2846"/>
    </location>
</feature>
<dbReference type="OrthoDB" id="410989at2759"/>
<feature type="compositionally biased region" description="Polar residues" evidence="2">
    <location>
        <begin position="6954"/>
        <end position="6963"/>
    </location>
</feature>
<evidence type="ECO:0000313" key="7">
    <source>
        <dbReference type="EMBL" id="PFH31959.1"/>
    </source>
</evidence>
<feature type="compositionally biased region" description="Basic and acidic residues" evidence="2">
    <location>
        <begin position="5696"/>
        <end position="5706"/>
    </location>
</feature>
<dbReference type="PANTHER" id="PTHR46967">
    <property type="entry name" value="INSULIN-LIKE GROWTH FACTOR BINDING PROTEIN,N-TERMINAL"/>
    <property type="match status" value="1"/>
</dbReference>
<dbReference type="VEuPathDB" id="ToxoDB:BESB_019000"/>
<evidence type="ECO:0000259" key="5">
    <source>
        <dbReference type="Pfam" id="PF07699"/>
    </source>
</evidence>
<feature type="compositionally biased region" description="Polar residues" evidence="2">
    <location>
        <begin position="1327"/>
        <end position="1336"/>
    </location>
</feature>
<dbReference type="Pfam" id="PF07699">
    <property type="entry name" value="Ephrin_rec_like"/>
    <property type="match status" value="2"/>
</dbReference>
<dbReference type="GeneID" id="40306961"/>
<dbReference type="Proteomes" id="UP000224006">
    <property type="component" value="Chromosome XI"/>
</dbReference>
<feature type="transmembrane region" description="Helical" evidence="3">
    <location>
        <begin position="6384"/>
        <end position="6410"/>
    </location>
</feature>
<feature type="compositionally biased region" description="Low complexity" evidence="2">
    <location>
        <begin position="6018"/>
        <end position="6033"/>
    </location>
</feature>
<feature type="transmembrane region" description="Helical" evidence="3">
    <location>
        <begin position="6132"/>
        <end position="6158"/>
    </location>
</feature>
<feature type="region of interest" description="Disordered" evidence="2">
    <location>
        <begin position="2823"/>
        <end position="2846"/>
    </location>
</feature>
<feature type="transmembrane region" description="Helical" evidence="3">
    <location>
        <begin position="6245"/>
        <end position="6266"/>
    </location>
</feature>
<keyword evidence="3" id="KW-0472">Membrane</keyword>
<gene>
    <name evidence="7" type="ORF">BESB_019000</name>
</gene>
<feature type="compositionally biased region" description="Basic and acidic residues" evidence="2">
    <location>
        <begin position="5713"/>
        <end position="5724"/>
    </location>
</feature>
<feature type="region of interest" description="Disordered" evidence="2">
    <location>
        <begin position="6943"/>
        <end position="7209"/>
    </location>
</feature>
<evidence type="ECO:0000259" key="6">
    <source>
        <dbReference type="Pfam" id="PF24634"/>
    </source>
</evidence>
<feature type="region of interest" description="Disordered" evidence="2">
    <location>
        <begin position="5684"/>
        <end position="5763"/>
    </location>
</feature>
<feature type="domain" description="DUF7631" evidence="6">
    <location>
        <begin position="5929"/>
        <end position="5975"/>
    </location>
</feature>
<dbReference type="PANTHER" id="PTHR46967:SF1">
    <property type="entry name" value="KERATIN-ASSOCIATED PROTEIN 16-1-LIKE"/>
    <property type="match status" value="1"/>
</dbReference>
<reference evidence="7 8" key="1">
    <citation type="submission" date="2017-09" db="EMBL/GenBank/DDBJ databases">
        <title>Genome sequencing of Besnoitia besnoiti strain Bb-Ger1.</title>
        <authorList>
            <person name="Schares G."/>
            <person name="Venepally P."/>
            <person name="Lorenzi H.A."/>
        </authorList>
    </citation>
    <scope>NUCLEOTIDE SEQUENCE [LARGE SCALE GENOMIC DNA]</scope>
    <source>
        <strain evidence="7 8">Bb-Ger1</strain>
    </source>
</reference>
<protein>
    <recommendedName>
        <fullName evidence="9">GCC2 and GCC3 domain-containing protein</fullName>
    </recommendedName>
</protein>
<evidence type="ECO:0000313" key="8">
    <source>
        <dbReference type="Proteomes" id="UP000224006"/>
    </source>
</evidence>
<evidence type="ECO:0000256" key="3">
    <source>
        <dbReference type="SAM" id="Phobius"/>
    </source>
</evidence>
<dbReference type="EMBL" id="NWUJ01000012">
    <property type="protein sequence ID" value="PFH31959.1"/>
    <property type="molecule type" value="Genomic_DNA"/>
</dbReference>
<dbReference type="Pfam" id="PF24634">
    <property type="entry name" value="DUF7631"/>
    <property type="match status" value="1"/>
</dbReference>
<feature type="region of interest" description="Disordered" evidence="2">
    <location>
        <begin position="6008"/>
        <end position="6054"/>
    </location>
</feature>
<feature type="coiled-coil region" evidence="1">
    <location>
        <begin position="6792"/>
        <end position="6867"/>
    </location>
</feature>
<dbReference type="RefSeq" id="XP_029215968.1">
    <property type="nucleotide sequence ID" value="XM_029360609.1"/>
</dbReference>
<dbReference type="SUPFAM" id="SSF57184">
    <property type="entry name" value="Growth factor receptor domain"/>
    <property type="match status" value="3"/>
</dbReference>
<evidence type="ECO:0000256" key="1">
    <source>
        <dbReference type="SAM" id="Coils"/>
    </source>
</evidence>
<sequence>MNSRETALWTLFLLVFFLALGVSLSPPEPFVTPFDHADGDAAFRRSKAGVSAGLPHVLLSSASPDGDLESDGVPVSQEEERGAERSGFVGRLSRLQLRAAITTRQTASKSAKTTPETTDPAAALAACGSGIYRSWTKTVSTSNSMNCWNICSFVEDAVYDKCVQDAHPHACLAEAARENPLIPSIFKERCVFAPPTVSFPLFWETKPDSEHCLKEGMIGWLQRSPWENFSRNLPSGCTYPNWDPAATVAAPRSYINDVKSAFGKAVAQLRAEEFHVIVRGAEEAAKNPVENGAFLASSIVPKTYWDTAKPEDKDGWHITRTFSVPQNRADFAALTTKDDGSSSSAAICLYSALAIQNHTGGAVTQFTNYGMVPQVKTCDGQIGTLWVADIRGRGLFESSDEEVDRKTGFNLCVARRWTVGQTEADGVHRATQTALFHVGFDAPCASFLSGYTYKRQNALHAGQWEQHFVARTYPLVRGISEVDGSNRCPWGPSVQYGLKCFTSVEQDNFLYMGSFAEGQLSCRRLVLDRSVPSSFSRVAVVQGDHDLNVMGFLAEPASFTWVGLFQGEQALLPVRTNSSTRLRVVENACPEETLTASRRFWHRHSEIEETCKAKGADINQPAWRTTWTGADGDTEIESWDIKWCSGHPRTMENTRYVDCAGIRVTDRGVCIESAPCDQVNSVFCTYPVDYGPRPVATTLGLRSDKVTRLPPAIECTVGSSCTVDFNLKSSAASSAATLPAPSDAIWGIPYTGGRVALKLSCMAVDGSMVGPYDITSKVDLSQGAQFSTMLSGIYELCYCNEHSSATTVERSGQAPDAACTRVEHFSQMIATVTVADGSESVAFKQAIQLPASPPSLTGGSLLSLEKGGLISGAPAAFCGWERYLEPLCTFQVKPTARALKMSLPSDVTLWFIPALSRSASNQNICFFQTQVEAEAVVTVAGDEVINVEVPMETPSAFFYAICEEATMDFLGFLSFKETIAAVSVPLSVNKIEFAAGTQVNGNSVVLDLGGAFTERLLKRSSLLVISVDNVTDANCEQDLEILSPTLVTRPALPELNAETSTRLELNFDAGPSVKKLCWLETIHFGGNVGTVIIPQYLASFPRVSEVQNLTPADSRCFLKPAETPCKFKVTPKALPPEDNPAKVRPYLSRDLHVYLMEDACPTRHDDAVFDVIDTAGNESAENVNGVMLRLEAESETVLQAVLEPSLLPWLAARGTANLCWTHTRKTSAASCPIGGHPCAGTFGKAYAVGSTSDATSNVVVCEEGSRESCLVRVQGHNLNLYEKVTNRLAALVQCGATPGIGLLAPWGDYHSLVASSSAAPQGASPPTSENSTGSSLAVSPVSPFFFEASQTPSKGTSGRNDTLHAQQGQPPFLSFMAAHGDLDPALANNAANSTALYYEVPYETAGGNQQLCFRSDALDTQDLERFTEPVGQVVFARQLHSAELRVYLEDEPLMAIYAIEITVPGTKDGAQKPDAVYLKPVHNYPAGSTVPCDYDKDLSGPLRDDIIGPILPFSEMQRMLPENADDQFTFRRFVASDPPPKVMAVCWSEQLYPGSSGAAAKTAADAIWHSVLVGYYAGRALPAPPNEGTGVAVSCGLGIKACQITLTPRQAATGYYGGISSGAATFLDPHATVVMDTQLTTATCPADPLDAVYTQAIAQTSTTGCVLPSGPRLAADKAVLLLDEPARELLKTQGKAGLCYRLPNCRVDSNSPSQPCTQYLGIALWLGPTRAEPSDVALCNRLGSRGCLLTLKGLNMDAVGYSVPRLAYAEACGKAGDYWYANVVERPVAKSAMVSPPVAFLEAEAPASGASPFLGERDWDQLPLREDNLSVTFEVDIQLASAYELCWNPFEQNSEEAKGADESRFIVSLGHIFFLPLPFVVIRQMAVNSVDDARLVVIVNAISTKASASNVERYVYTSPVQETSDDLAKEAECTDTDSETKIDATMSFEKEQTLFQRRQQEREAAQQVSLNEQKPESDATVAVDMLTFLISAGGTRQKICWRSVYKGAQGQVLYDYRVFLSTVPAAGVPELDTTAHGQPVTGLALCSLGANEKCAVTLRPKSSPNSKEPPFFAPGGELYLLKGDVCPQLPTDPRIANTEMRAALSPETEAVHLDVVMSERDVKTYSSATDYRKWVSAQGRVTICYRYGANLCPAPDRCFEKLGSMYWRGPRAEADTDLRVLCQDPQGCQIKITGLNLNLYDLSYSRVAALKTCGSPGGVGLLDVAKFPPGYTRDPVPPALEDHFDPGGGLGRGIFVVSKLGRGVLTCGASKKVKVKEAWWVVSGEPANGAECQRKDVTSLVASHCAKKQICVIYPHTPEDDRTVKGLVGLNNDEFLQLDSPCYPPTGNELKLTGAYECTAERPSSWWPQFLETRASVRAIDYSKPSTEVMEMSVTFPSGIASMFNLCWNPDQDLALEPSRYTEKLGFVQAVPTAGLSDLISMVYSRIDSTYVEVVVTGIVDEESAYGTYVYAVDIPPEGALECKSSDSETANSKSVFMSYDSGDSGVAVIRYRIKAPPHEKGMCWHWTNDKLAADGGEQRILLGTLPGAVNPKPRAWGEMMCSGSSGAKCSIKFEPDTISSVYPAPGSDSGTRSGFTDYSKYANLHSHFRPLASLGLIAGRDACPEDPEDLAYTRFQSTFRLKTTISERDLQESTIGLPISTATVASLSSALSDAHLMWLAEHKDAVVCWVNNGGCAIQKTPRSLPCAATVGLLSWMGPVPSAWTQDFAAFNCRAGSPCTLRIRGRNLFKMDMTHSRVSVVKQCGGSDGPGIAKIKTRPTLSAVPVAPDAEDSESLLETRAAGRTKGLGAFWRVGRPRRLGRHRRPPTCGYGARGGSATSKCSSQQGHVSTLQTRSRTWAIPSSSVDDVLEVETTLSTGEVFLICWNPAATPTTELADFSMPIGEVVGYGLQPVKAFCYSGSLCEVMIDYHGPERPNLFVGVKAVDCSDPNLTDELGNGGKFQFTGKQRLIFSHPIPPKEDIQRAEYKLCWCDKAQESECVGTAYSEPAGSLTVQFIPETGVMCLPFTGPCKFAFPNEAFQGDEAGTVFLAGYSGTDADCTLDTRYTPVVSAAYGELVFEVDQRKLSEALGSDTVAKGTFAVCRETSTGRNDRSGGSSELQITRSPARLGALGFAGPSDPDFQFENQVAVLGMPTRVVLVSQGFKSLVGLDFTQDPFVMPSYRQVRLAPKGTCGAATEVGPIVLKLSAVTASLVPFHQNTEYSRPEVLKLPNTGITKLDVCWCDPESSCENDGDFSVPVLSVNVVSPAQNVAVLCTYGTKCPFTFDDVAGQQEYGMDSDVHVMRDVATELPDRGRLVAVQPVAKQQRHATESRKWEFSGLVSRASVFSGDATSERVYTLCYCALKQSGCTPDVMFPVGKMTIYDVWDGTTDATMYDKVVVRPRSPPFDGNEGHVYAAAGDVELPVTMVSSMMFEVTLVDLITVVNPEATVNVTYCERTVAENCDAADAPRIELMNIIMKGPASGWWVSQCVMGVPCAVTTKVFHPADGDKVAALKSCGASYRTDYGESSKISFPQVADQSKPIDTTFAWTENFPDSGLDHMPLCWCKKSSVVDCTRTEQYGTEVGILLVSGLETAHRGSCTVGRTCRLDFTGFRLQHNTLNLRVMKDACGPTGNPATVLPNEGILTLESHTDEVANFLLEPYRGRSLATTRVCQCPKPTSECTSPGDYDWHVGDYYFSGPLDVVALEDAASTRPLDKYLPWDGGIDSSIDFFMFTGDKECRGTMDGSESGLPRHGIGTVDGDGRITWPALGGGGIYAVCYCPRTSHLDISAGGDPFAFKGEENPSNCNTPAGYIIPVAVALVTGPSTKGASFVCMGGTQCTIEIDAVHATSTSYILSNAVADVRQASCSSGSSLMKATVQGTTDSEAPINEPLLGLQMNAVKQTFLFSTAVRLAAGSYEVCWRISADSREGIALGKLHVKGPVDEKAALTSLSGKPVEVGVTYAGTDNPDELDQMRIRIYPVPRGEEKERFDCSVPNPNEQHPYERFMTVDRRPDAIEQQGPNMFRLLWRNLILVVDENTPGLPPGSAFAVCICDGARSDCSSGTSYFLQVASWVVHGPSPRTVKDTVTIGTEFTYTITGVGLPPKNSVFMLPASDLTTGVAFSCGDAGLEPYFFPTSARATSDTSNRVTFTHIVVSSASKSVRVCWCGGDNCTKPEDFKTSVSELDVQYPSFEPVSAIIGGTFSITLRGTVLRPNDAVTVISPTKQCGAEGADQMDSSVVDVPTDSPVTELNNLGMASSVEAGDGGTSGGDLSWSAESPSLLWRSWPIRAKETASGYLRVCYCSSEAGVCTGAKRFNVWVGSVHIQGPSTRGIKIIQVDGEQKLQVTGTGLSLTNELRVYLRAPAALHGAREMRHLCESGASGYGVAVSADGVNSEGTEATFPVSLEPGFRYILCWSAGTGSAPVPASGTARVASSAASPKLELAGEAKAEAEVSTPALVQDEIQKAVGFIMQDNQLSATAGDPETQQTQSVETDVKSKAKWTYLTQMMPTGFRPGQLFKLVQGYVGEVLYVRGSPDPNEEYVAYFGKPDIVAGCDEIKDAPHLTFSEIVERDQNHVSFRVANVPGTGMFAVCVCTTSKSECYDAGTATVVQFYWKTVAELVNDDRFFMLPCHTRGHAEGDAAGAASWSSDRVWLPDGMGAWSFPLGTTQIDQSKSVTILSRVSNLDAKWVNFYSQGMRSTVACAGDQQERVFFLGPGKVYMMNPVSGDAPNLSTATGEVFSHPVLKPLDLAVREPYIFFSDYESQVITTINIQDPSLNRMFFPTNPVMLFSAGVEVVDVDDATMALLVADTFNHIVGRLNIPLAQMRGAQQGVTGTPWTAYFGTPKTAQHGTHGFSYPFALSKYIPTGKPRGGSSASLILVTELVTDRLVFLNVENNNLTFYRQISFEGRHLISGMQSFGASLLLIARTWPPSVTTDGLDAFVGLLSLRDLIGNLYFTYPEFRTKLQSGLFYSFEPLVTGPAIQFFREERGSNLSELGLKLDPKTGVISGTVSHTGSFTVSITGGDLLETYTWTVIGDARCRAGEYFESTKNACELCPVGTFRDQEATLQECHTIKPYSTTLSAGSTQLAQCRCLPGFEIGSLGDCHPCGAGAYKASISDTKCTGRCPPNMHSYIFGADSEEALLCSCDAGYYLDNDTCKPCPQGSYCEGEDSPPTKCPENFTTRATVSKSLSDCVCIEGYTRQEDKCVQCDRLSYKGSIGNEACTPCPQPASKGDTGSLHASTNFNEVQFTSSTGAKRVSDCSLCASGFYYEATSGGCTPCRKNYYCPGKAREPVACAENAATVLEGAESALNCNCPKGYGKSMDRSPVDNTLICVECPKNTFQHLDGMTIGCLPCPPFTMTKTTKASSFSACVARPGYFLSSRLEQLISDSAGHPSLIDEAARRDVANEHLRRESSEFASRRMTSASEEFQNIRTAESKYEIMGSSALQEVHRICEVGTGLISRVMPEVKMRIYTPSFQTCVLSCVRNVYCTSLSFTQGSGSFLSTMTAVTNHTGTYLVTYSVCELHFYGPDLEEEAIETVNNPFTDMVVGEGMTVSCAIKRPGKDMTWRRVTYEECPMNAYCPGDQDGQIYECPLASVTLAHRASSSDHCKCIPGYHLVGRQCEPCNVGTYKNTTDNALCAECPAGFTTADVASTSAYECACTPGTFMLPAPNMTITAPSEEEASSDVTDSENHVENKEPAENEASGDEPKQDPEKQSPEDEQVSVVQLSEGLAVRGDRGILRGHPRATGHAGSRKDRMDTSIFEERGVTFAETMKVHWLEPDIREQLEKVVTLHQCVSCHKQMYCPGLWLDPPLNSTHMPPQLCPDGANVPSSTVLADSVEKCLCLPGYGFAGTAANGEDGENLNFKCAKCASGTYKELQENAPCSGRCMRDAETIEGAVAKIQCFCKIGKYAVQAKDAEGIITCHDCIAGGVCPGGLKTRARRAVEEDHNFVDITIDDHQVPFPSTGFFAVYKPLNATTWKPSMVPMVASFTGDTFVDFEAPPPEDEDLESLPGSLSGAAASGEPGVVIPPGSGQLPSGEPRRSQPKEDAVVSALQLRVRDVDFIVESARYDRIPDIHPCFDDMRCRGGPRNTCVDGSAGYLCSACAEGHSQVRYKSGCNACLSVWLDTLVFVLSRIVVCAIIWIIASLSIVAVEQQACTHPVLVRILISNMFFFSIYGLMPETTQSQLSEWTGVYRVFFLDLFFATHPYLKVSCFLPSMGIELSDAHQWYWQHFFQIFVPFLDVVLLTILGAIAVTFYKVVYSRYIDRVRVVLHQAREAHGDDTWTERTIRKVEAERCLGMFRYISADDMSGWRTFLRLLEDLIPAYTVIWFWHFPTFVVECTTLMGCIDTQYKSEPPFKVLAGLPIQACNIEDPYYLAGLCLGGAGLFVWGVASIVAFIAYMSTDHSSDTIGQRFKHGFLANGYHYEYRWWEGIISLRKTCVALIITMHVHLNSSGAQEIFRNSANLAVTMFFIMVQLQVEPFDKRSHNLANRVEFYGLLCNIANGIIIQGSYYFELFKYSGAFPLAITAFYYLYVIWTLFVEWGRMVMMRPYLVNVPSFWRYYNRVTRSLARLYTSGNAKIYYNYITKDMVLEAATKSRVFHLRRLLLRKKKTTYRKINYENRTYFVAALRDSLSQLVIAWCQFSIPGDWLDFTIRYAFCYCFWQRYQDNRSLRVPLDLEEFEAIKPTLFSDWYYDNEQGAQEDGDGDDGAESLEVGEITFNTAEEDFLDLMLDDDVYDDSPITLMELYVAVQSMQHIPQRQLRRLHVAYRERMAQAGNSMVPQLRKENEELEVELQELNRALQEMTATDEDATEITFSLLDFFFTVEMVNQAKMEVERLRGEIDKEIDEIERARTAKAMAVHLELGMDENADIESLLESMEADEQRGRDEQAARVGYIDESRKRLEKRKEALADRRVALGIVGKRTLQMKRDEKRRAIVRPGSSPTGEQRTLSLALGPNGKDSGAKRRIALNRGPPPRTVGHLSERSDLQHGLSRPGSEVSDADGKRRVGVHVQGGARSVEGISGESQRRVLRPGSQDSAAPAEGKRTIRLGSDSGPGAEATSSAPEQESKRTLSLSSSRGGASSGGRGDTEAERSTSPAPPTPVRRVSRPGGDSSAGAGGAPEAQRSRDTPADLGSRRRVGGLGTPRASETAAGEAASSEAGVRGSLPGPKRAAVPKGQGLPMGKRKLGKFGDAKQD</sequence>
<dbReference type="InterPro" id="IPR056048">
    <property type="entry name" value="CRMPA/B-like_DUF7631"/>
</dbReference>
<feature type="chain" id="PRO_5012721678" description="GCC2 and GCC3 domain-containing protein" evidence="4">
    <location>
        <begin position="22"/>
        <end position="7209"/>
    </location>
</feature>
<dbReference type="InterPro" id="IPR011641">
    <property type="entry name" value="Tyr-kin_ephrin_A/B_rcpt-like"/>
</dbReference>
<dbReference type="Gene3D" id="2.10.50.10">
    <property type="entry name" value="Tumor Necrosis Factor Receptor, subunit A, domain 2"/>
    <property type="match status" value="5"/>
</dbReference>
<evidence type="ECO:0000256" key="2">
    <source>
        <dbReference type="SAM" id="MobiDB-lite"/>
    </source>
</evidence>
<comment type="caution">
    <text evidence="7">The sequence shown here is derived from an EMBL/GenBank/DDBJ whole genome shotgun (WGS) entry which is preliminary data.</text>
</comment>
<organism evidence="7 8">
    <name type="scientific">Besnoitia besnoiti</name>
    <name type="common">Apicomplexan protozoan</name>
    <dbReference type="NCBI Taxonomy" id="94643"/>
    <lineage>
        <taxon>Eukaryota</taxon>
        <taxon>Sar</taxon>
        <taxon>Alveolata</taxon>
        <taxon>Apicomplexa</taxon>
        <taxon>Conoidasida</taxon>
        <taxon>Coccidia</taxon>
        <taxon>Eucoccidiorida</taxon>
        <taxon>Eimeriorina</taxon>
        <taxon>Sarcocystidae</taxon>
        <taxon>Besnoitia</taxon>
    </lineage>
</organism>
<feature type="domain" description="Tyrosine-protein kinase ephrin type A/B receptor-like" evidence="5">
    <location>
        <begin position="5338"/>
        <end position="5376"/>
    </location>
</feature>
<feature type="signal peptide" evidence="4">
    <location>
        <begin position="1"/>
        <end position="21"/>
    </location>
</feature>
<feature type="region of interest" description="Disordered" evidence="2">
    <location>
        <begin position="1316"/>
        <end position="1336"/>
    </location>
</feature>
<dbReference type="InterPro" id="IPR009030">
    <property type="entry name" value="Growth_fac_rcpt_cys_sf"/>
</dbReference>
<evidence type="ECO:0000256" key="4">
    <source>
        <dbReference type="SAM" id="SignalP"/>
    </source>
</evidence>
<dbReference type="SMART" id="SM01411">
    <property type="entry name" value="Ephrin_rec_like"/>
    <property type="match status" value="8"/>
</dbReference>
<keyword evidence="8" id="KW-1185">Reference proteome</keyword>
<proteinExistence type="predicted"/>
<keyword evidence="3" id="KW-0812">Transmembrane</keyword>
<feature type="transmembrane region" description="Helical" evidence="3">
    <location>
        <begin position="6170"/>
        <end position="6188"/>
    </location>
</feature>
<keyword evidence="3" id="KW-1133">Transmembrane helix</keyword>
<feature type="compositionally biased region" description="Low complexity" evidence="2">
    <location>
        <begin position="7160"/>
        <end position="7174"/>
    </location>
</feature>